<dbReference type="Pfam" id="PF00787">
    <property type="entry name" value="PX"/>
    <property type="match status" value="1"/>
</dbReference>
<dbReference type="Gene3D" id="3.30.1520.10">
    <property type="entry name" value="Phox-like domain"/>
    <property type="match status" value="1"/>
</dbReference>
<dbReference type="SUPFAM" id="SSF50044">
    <property type="entry name" value="SH3-domain"/>
    <property type="match status" value="2"/>
</dbReference>
<dbReference type="GO" id="GO:0005737">
    <property type="term" value="C:cytoplasm"/>
    <property type="evidence" value="ECO:0007669"/>
    <property type="project" value="TreeGrafter"/>
</dbReference>
<dbReference type="STRING" id="8154.ENSACLP00000041533"/>
<reference evidence="6" key="1">
    <citation type="submission" date="2018-05" db="EMBL/GenBank/DDBJ databases">
        <authorList>
            <person name="Datahose"/>
        </authorList>
    </citation>
    <scope>NUCLEOTIDE SEQUENCE</scope>
</reference>
<dbReference type="GO" id="GO:0035091">
    <property type="term" value="F:phosphatidylinositol binding"/>
    <property type="evidence" value="ECO:0007669"/>
    <property type="project" value="InterPro"/>
</dbReference>
<dbReference type="PROSITE" id="PS50002">
    <property type="entry name" value="SH3"/>
    <property type="match status" value="2"/>
</dbReference>
<reference evidence="6" key="3">
    <citation type="submission" date="2025-09" db="UniProtKB">
        <authorList>
            <consortium name="Ensembl"/>
        </authorList>
    </citation>
    <scope>IDENTIFICATION</scope>
</reference>
<dbReference type="CTD" id="572245"/>
<dbReference type="InterPro" id="IPR001452">
    <property type="entry name" value="SH3_domain"/>
</dbReference>
<dbReference type="GO" id="GO:0016176">
    <property type="term" value="F:superoxide-generating NADPH oxidase activator activity"/>
    <property type="evidence" value="ECO:0007669"/>
    <property type="project" value="TreeGrafter"/>
</dbReference>
<evidence type="ECO:0000259" key="4">
    <source>
        <dbReference type="PROSITE" id="PS50002"/>
    </source>
</evidence>
<evidence type="ECO:0008006" key="8">
    <source>
        <dbReference type="Google" id="ProtNLM"/>
    </source>
</evidence>
<dbReference type="SMART" id="SM00312">
    <property type="entry name" value="PX"/>
    <property type="match status" value="1"/>
</dbReference>
<dbReference type="Gene3D" id="2.30.30.40">
    <property type="entry name" value="SH3 Domains"/>
    <property type="match status" value="2"/>
</dbReference>
<dbReference type="SMART" id="SM00326">
    <property type="entry name" value="SH3"/>
    <property type="match status" value="2"/>
</dbReference>
<sequence length="528" mass="58998">MEAKQYPISIHLVGVLQKEKTKFYKTSVLWSDESSVVIYRRFREFMKMHKQLKKAFPPANKLRKSDRIVPRFREGRVKQKSRGKAPTKSLVRLKYLQKYCNAVLSCDQRVTQSAELIQFLNPKDQDLQPDFAKNGIIIMPPEDELRSEGLHANAGEVTQPFITEAYTCVAPYDTKDSKNKPLKVAKGDKLDVVIKDKGGWWLVETEDRRMAWFPAPYLERTNDDNEDHEEIPEKGALYTAVKSYKATKTDEVTVTIGAVVEVLQKSENGWWLVRSSGKMGYIPTMILQPHRYPHIHNTSHHLDQRRHTSLLVPSSNLEQHSQLSLSQGSLLQHPPVRSSSPLLILPESRQRSVSLEVLSEQPHAQPAANSTSAATDISTSPTSPSHPPPPVITVKMDGEDEERVLSRSQTEDSEDSFMSDSTDFSFSDDSSFNSSLNLSPTANDEWLRLSRTPPPGTSNTLSPTSGPGGRLISSVSDPTLYKSPKIPKVPPRPGAQEILSRCTSVTRKNAAKGALSPKLRSSADKVPV</sequence>
<evidence type="ECO:0000259" key="5">
    <source>
        <dbReference type="PROSITE" id="PS50195"/>
    </source>
</evidence>
<feature type="domain" description="SH3" evidence="4">
    <location>
        <begin position="163"/>
        <end position="223"/>
    </location>
</feature>
<dbReference type="FunFam" id="2.30.30.40:FF:000219">
    <property type="entry name" value="NADPH oxidase organizer 1"/>
    <property type="match status" value="1"/>
</dbReference>
<evidence type="ECO:0000256" key="2">
    <source>
        <dbReference type="PROSITE-ProRule" id="PRU00192"/>
    </source>
</evidence>
<dbReference type="RefSeq" id="XP_026020885.1">
    <property type="nucleotide sequence ID" value="XM_026165100.1"/>
</dbReference>
<feature type="region of interest" description="Disordered" evidence="3">
    <location>
        <begin position="355"/>
        <end position="528"/>
    </location>
</feature>
<dbReference type="AlphaFoldDB" id="A0A3P8RIB1"/>
<feature type="compositionally biased region" description="Low complexity" evidence="3">
    <location>
        <begin position="418"/>
        <end position="439"/>
    </location>
</feature>
<proteinExistence type="predicted"/>
<dbReference type="OMA" id="GWWLVET"/>
<dbReference type="InterPro" id="IPR036871">
    <property type="entry name" value="PX_dom_sf"/>
</dbReference>
<dbReference type="GeneID" id="113020838"/>
<dbReference type="InterPro" id="IPR051228">
    <property type="entry name" value="NADPH_Oxidase/PX-Domain"/>
</dbReference>
<dbReference type="Bgee" id="ENSACLG00000027956">
    <property type="expression patterns" value="Expressed in anal fin"/>
</dbReference>
<evidence type="ECO:0000256" key="3">
    <source>
        <dbReference type="SAM" id="MobiDB-lite"/>
    </source>
</evidence>
<dbReference type="GO" id="GO:0042554">
    <property type="term" value="P:superoxide anion generation"/>
    <property type="evidence" value="ECO:0007669"/>
    <property type="project" value="TreeGrafter"/>
</dbReference>
<evidence type="ECO:0000313" key="6">
    <source>
        <dbReference type="Ensembl" id="ENSACLP00000041533.1"/>
    </source>
</evidence>
<organism evidence="6 7">
    <name type="scientific">Astatotilapia calliptera</name>
    <name type="common">Eastern happy</name>
    <name type="synonym">Chromis callipterus</name>
    <dbReference type="NCBI Taxonomy" id="8154"/>
    <lineage>
        <taxon>Eukaryota</taxon>
        <taxon>Metazoa</taxon>
        <taxon>Chordata</taxon>
        <taxon>Craniata</taxon>
        <taxon>Vertebrata</taxon>
        <taxon>Euteleostomi</taxon>
        <taxon>Actinopterygii</taxon>
        <taxon>Neopterygii</taxon>
        <taxon>Teleostei</taxon>
        <taxon>Neoteleostei</taxon>
        <taxon>Acanthomorphata</taxon>
        <taxon>Ovalentaria</taxon>
        <taxon>Cichlomorphae</taxon>
        <taxon>Cichliformes</taxon>
        <taxon>Cichlidae</taxon>
        <taxon>African cichlids</taxon>
        <taxon>Pseudocrenilabrinae</taxon>
        <taxon>Haplochromini</taxon>
        <taxon>Astatotilapia</taxon>
    </lineage>
</organism>
<dbReference type="PANTHER" id="PTHR15706:SF10">
    <property type="entry name" value="NADPH OXIDASE ORGANIZER 1"/>
    <property type="match status" value="1"/>
</dbReference>
<feature type="domain" description="PX" evidence="5">
    <location>
        <begin position="1"/>
        <end position="127"/>
    </location>
</feature>
<accession>A0A3P8RIB1</accession>
<dbReference type="Proteomes" id="UP000265100">
    <property type="component" value="Chromosome 4"/>
</dbReference>
<feature type="compositionally biased region" description="Low complexity" evidence="3">
    <location>
        <begin position="367"/>
        <end position="383"/>
    </location>
</feature>
<name>A0A3P8RIB1_ASTCA</name>
<dbReference type="Pfam" id="PF00018">
    <property type="entry name" value="SH3_1"/>
    <property type="match status" value="1"/>
</dbReference>
<dbReference type="CDD" id="cd12024">
    <property type="entry name" value="SH3_NoxO1_2"/>
    <property type="match status" value="1"/>
</dbReference>
<dbReference type="GeneTree" id="ENSGT00940000158812"/>
<dbReference type="PANTHER" id="PTHR15706">
    <property type="entry name" value="SH3 MULTIPLE DOMAIN"/>
    <property type="match status" value="1"/>
</dbReference>
<dbReference type="InterPro" id="IPR035758">
    <property type="entry name" value="NoxO1_SH3_2"/>
</dbReference>
<dbReference type="InterPro" id="IPR036028">
    <property type="entry name" value="SH3-like_dom_sf"/>
</dbReference>
<evidence type="ECO:0000313" key="7">
    <source>
        <dbReference type="Proteomes" id="UP000265100"/>
    </source>
</evidence>
<keyword evidence="7" id="KW-1185">Reference proteome</keyword>
<dbReference type="InterPro" id="IPR001683">
    <property type="entry name" value="PX_dom"/>
</dbReference>
<keyword evidence="1 2" id="KW-0728">SH3 domain</keyword>
<evidence type="ECO:0000256" key="1">
    <source>
        <dbReference type="ARBA" id="ARBA00022443"/>
    </source>
</evidence>
<protein>
    <recommendedName>
        <fullName evidence="8">NADPH oxidase organizer 1a</fullName>
    </recommendedName>
</protein>
<feature type="domain" description="SH3" evidence="4">
    <location>
        <begin position="233"/>
        <end position="292"/>
    </location>
</feature>
<dbReference type="PROSITE" id="PS50195">
    <property type="entry name" value="PX"/>
    <property type="match status" value="1"/>
</dbReference>
<dbReference type="OrthoDB" id="10255964at2759"/>
<reference evidence="6" key="2">
    <citation type="submission" date="2025-08" db="UniProtKB">
        <authorList>
            <consortium name="Ensembl"/>
        </authorList>
    </citation>
    <scope>IDENTIFICATION</scope>
</reference>
<dbReference type="Ensembl" id="ENSACLT00000042514.2">
    <property type="protein sequence ID" value="ENSACLP00000041533.1"/>
    <property type="gene ID" value="ENSACLG00000027956.2"/>
</dbReference>
<dbReference type="SUPFAM" id="SSF64268">
    <property type="entry name" value="PX domain"/>
    <property type="match status" value="1"/>
</dbReference>